<evidence type="ECO:0000256" key="9">
    <source>
        <dbReference type="ARBA" id="ARBA00047883"/>
    </source>
</evidence>
<comment type="function">
    <text evidence="1 10">Condenses 4-methyl-5-(beta-hydroxyethyl)thiazole monophosphate (THZ-P) and 2-methyl-4-amino-5-hydroxymethyl pyrimidine pyrophosphate (HMP-PP) to form thiamine monophosphate (TMP).</text>
</comment>
<name>A0A510HIC5_9ACTN</name>
<dbReference type="Gene3D" id="3.20.20.70">
    <property type="entry name" value="Aldolase class I"/>
    <property type="match status" value="1"/>
</dbReference>
<dbReference type="PANTHER" id="PTHR20857:SF15">
    <property type="entry name" value="THIAMINE-PHOSPHATE SYNTHASE"/>
    <property type="match status" value="1"/>
</dbReference>
<evidence type="ECO:0000256" key="13">
    <source>
        <dbReference type="SAM" id="MobiDB-lite"/>
    </source>
</evidence>
<evidence type="ECO:0000313" key="15">
    <source>
        <dbReference type="EMBL" id="BBL79746.1"/>
    </source>
</evidence>
<evidence type="ECO:0000313" key="16">
    <source>
        <dbReference type="Proteomes" id="UP000318065"/>
    </source>
</evidence>
<dbReference type="GO" id="GO:0009228">
    <property type="term" value="P:thiamine biosynthetic process"/>
    <property type="evidence" value="ECO:0007669"/>
    <property type="project" value="UniProtKB-KW"/>
</dbReference>
<evidence type="ECO:0000256" key="3">
    <source>
        <dbReference type="ARBA" id="ARBA00022679"/>
    </source>
</evidence>
<protein>
    <recommendedName>
        <fullName evidence="10">Thiamine-phosphate synthase</fullName>
        <shortName evidence="10">TP synthase</shortName>
        <shortName evidence="10">TPS</shortName>
        <ecNumber evidence="10">2.5.1.3</ecNumber>
    </recommendedName>
    <alternativeName>
        <fullName evidence="10">Thiamine-phosphate pyrophosphorylase</fullName>
        <shortName evidence="10">TMP pyrophosphorylase</shortName>
        <shortName evidence="10">TMP-PPase</shortName>
    </alternativeName>
</protein>
<keyword evidence="6 10" id="KW-0784">Thiamine biosynthesis</keyword>
<keyword evidence="16" id="KW-1185">Reference proteome</keyword>
<dbReference type="InterPro" id="IPR013785">
    <property type="entry name" value="Aldolase_TIM"/>
</dbReference>
<feature type="compositionally biased region" description="Basic and acidic residues" evidence="13">
    <location>
        <begin position="220"/>
        <end position="232"/>
    </location>
</feature>
<dbReference type="EMBL" id="AP019791">
    <property type="protein sequence ID" value="BBL79746.1"/>
    <property type="molecule type" value="Genomic_DNA"/>
</dbReference>
<evidence type="ECO:0000256" key="1">
    <source>
        <dbReference type="ARBA" id="ARBA00003814"/>
    </source>
</evidence>
<feature type="binding site" evidence="10">
    <location>
        <begin position="133"/>
        <end position="135"/>
    </location>
    <ligand>
        <name>2-[(2R,5Z)-2-carboxy-4-methylthiazol-5(2H)-ylidene]ethyl phosphate</name>
        <dbReference type="ChEBI" id="CHEBI:62899"/>
    </ligand>
</feature>
<keyword evidence="3 10" id="KW-0808">Transferase</keyword>
<reference evidence="15" key="1">
    <citation type="journal article" date="2019" name="Microbiol. Resour. Announc.">
        <title>Complete Genome Sequence of Rubrobacter xylanophilus Strain AA3-22, Isolated from Arima Onsen in Japan.</title>
        <authorList>
            <person name="Tomariguchi N."/>
            <person name="Miyazaki K."/>
        </authorList>
    </citation>
    <scope>NUCLEOTIDE SEQUENCE [LARGE SCALE GENOMIC DNA]</scope>
    <source>
        <strain evidence="15">AA3-22</strain>
    </source>
</reference>
<dbReference type="InterPro" id="IPR036206">
    <property type="entry name" value="ThiamineP_synth_sf"/>
</dbReference>
<evidence type="ECO:0000256" key="12">
    <source>
        <dbReference type="RuleBase" id="RU004253"/>
    </source>
</evidence>
<organism evidence="15 16">
    <name type="scientific">Rubrobacter xylanophilus</name>
    <dbReference type="NCBI Taxonomy" id="49319"/>
    <lineage>
        <taxon>Bacteria</taxon>
        <taxon>Bacillati</taxon>
        <taxon>Actinomycetota</taxon>
        <taxon>Rubrobacteria</taxon>
        <taxon>Rubrobacterales</taxon>
        <taxon>Rubrobacteraceae</taxon>
        <taxon>Rubrobacter</taxon>
    </lineage>
</organism>
<dbReference type="PANTHER" id="PTHR20857">
    <property type="entry name" value="THIAMINE-PHOSPHATE PYROPHOSPHORYLASE"/>
    <property type="match status" value="1"/>
</dbReference>
<comment type="catalytic activity">
    <reaction evidence="7 10 11">
        <text>4-methyl-5-(2-phosphooxyethyl)-thiazole + 4-amino-2-methyl-5-(diphosphooxymethyl)pyrimidine + H(+) = thiamine phosphate + diphosphate</text>
        <dbReference type="Rhea" id="RHEA:22328"/>
        <dbReference type="ChEBI" id="CHEBI:15378"/>
        <dbReference type="ChEBI" id="CHEBI:33019"/>
        <dbReference type="ChEBI" id="CHEBI:37575"/>
        <dbReference type="ChEBI" id="CHEBI:57841"/>
        <dbReference type="ChEBI" id="CHEBI:58296"/>
        <dbReference type="EC" id="2.5.1.3"/>
    </reaction>
</comment>
<evidence type="ECO:0000256" key="8">
    <source>
        <dbReference type="ARBA" id="ARBA00047851"/>
    </source>
</evidence>
<comment type="similarity">
    <text evidence="10 11">Belongs to the thiamine-phosphate synthase family.</text>
</comment>
<dbReference type="InterPro" id="IPR022998">
    <property type="entry name" value="ThiamineP_synth_TenI"/>
</dbReference>
<feature type="binding site" evidence="10">
    <location>
        <begin position="36"/>
        <end position="40"/>
    </location>
    <ligand>
        <name>4-amino-2-methyl-5-(diphosphooxymethyl)pyrimidine</name>
        <dbReference type="ChEBI" id="CHEBI:57841"/>
    </ligand>
</feature>
<evidence type="ECO:0000256" key="10">
    <source>
        <dbReference type="HAMAP-Rule" id="MF_00097"/>
    </source>
</evidence>
<dbReference type="GO" id="GO:0000287">
    <property type="term" value="F:magnesium ion binding"/>
    <property type="evidence" value="ECO:0007669"/>
    <property type="project" value="UniProtKB-UniRule"/>
</dbReference>
<proteinExistence type="inferred from homology"/>
<dbReference type="SUPFAM" id="SSF51391">
    <property type="entry name" value="Thiamin phosphate synthase"/>
    <property type="match status" value="1"/>
</dbReference>
<dbReference type="HAMAP" id="MF_00097">
    <property type="entry name" value="TMP_synthase"/>
    <property type="match status" value="1"/>
</dbReference>
<dbReference type="RefSeq" id="WP_143527781.1">
    <property type="nucleotide sequence ID" value="NZ_AP019791.1"/>
</dbReference>
<feature type="binding site" evidence="10">
    <location>
        <position position="69"/>
    </location>
    <ligand>
        <name>Mg(2+)</name>
        <dbReference type="ChEBI" id="CHEBI:18420"/>
    </ligand>
</feature>
<feature type="domain" description="Thiamine phosphate synthase/TenI" evidence="14">
    <location>
        <begin position="8"/>
        <end position="186"/>
    </location>
</feature>
<gene>
    <name evidence="10" type="primary">thiE</name>
    <name evidence="15" type="ORF">RxyAA322_16000</name>
</gene>
<evidence type="ECO:0000256" key="2">
    <source>
        <dbReference type="ARBA" id="ARBA00005165"/>
    </source>
</evidence>
<dbReference type="GO" id="GO:0009229">
    <property type="term" value="P:thiamine diphosphate biosynthetic process"/>
    <property type="evidence" value="ECO:0007669"/>
    <property type="project" value="UniProtKB-UniRule"/>
</dbReference>
<comment type="pathway">
    <text evidence="2 10 12">Cofactor biosynthesis; thiamine diphosphate biosynthesis; thiamine phosphate from 4-amino-2-methyl-5-diphosphomethylpyrimidine and 4-methyl-5-(2-phosphoethyl)-thiazole: step 1/1.</text>
</comment>
<comment type="cofactor">
    <cofactor evidence="10">
        <name>Mg(2+)</name>
        <dbReference type="ChEBI" id="CHEBI:18420"/>
    </cofactor>
    <text evidence="10">Binds 1 Mg(2+) ion per subunit.</text>
</comment>
<feature type="binding site" evidence="10">
    <location>
        <begin position="183"/>
        <end position="184"/>
    </location>
    <ligand>
        <name>2-[(2R,5Z)-2-carboxy-4-methylthiazol-5(2H)-ylidene]ethyl phosphate</name>
        <dbReference type="ChEBI" id="CHEBI:62899"/>
    </ligand>
</feature>
<dbReference type="AlphaFoldDB" id="A0A510HIC5"/>
<evidence type="ECO:0000259" key="14">
    <source>
        <dbReference type="Pfam" id="PF02581"/>
    </source>
</evidence>
<dbReference type="GO" id="GO:0005737">
    <property type="term" value="C:cytoplasm"/>
    <property type="evidence" value="ECO:0007669"/>
    <property type="project" value="TreeGrafter"/>
</dbReference>
<dbReference type="Proteomes" id="UP000318065">
    <property type="component" value="Chromosome"/>
</dbReference>
<keyword evidence="5 10" id="KW-0460">Magnesium</keyword>
<feature type="binding site" evidence="10">
    <location>
        <position position="68"/>
    </location>
    <ligand>
        <name>4-amino-2-methyl-5-(diphosphooxymethyl)pyrimidine</name>
        <dbReference type="ChEBI" id="CHEBI:57841"/>
    </ligand>
</feature>
<dbReference type="Pfam" id="PF02581">
    <property type="entry name" value="TMP-TENI"/>
    <property type="match status" value="1"/>
</dbReference>
<dbReference type="OrthoDB" id="3243336at2"/>
<dbReference type="InterPro" id="IPR034291">
    <property type="entry name" value="TMP_synthase"/>
</dbReference>
<evidence type="ECO:0000256" key="6">
    <source>
        <dbReference type="ARBA" id="ARBA00022977"/>
    </source>
</evidence>
<dbReference type="EC" id="2.5.1.3" evidence="10"/>
<feature type="region of interest" description="Disordered" evidence="13">
    <location>
        <begin position="202"/>
        <end position="252"/>
    </location>
</feature>
<evidence type="ECO:0000256" key="5">
    <source>
        <dbReference type="ARBA" id="ARBA00022842"/>
    </source>
</evidence>
<evidence type="ECO:0000256" key="7">
    <source>
        <dbReference type="ARBA" id="ARBA00047334"/>
    </source>
</evidence>
<comment type="caution">
    <text evidence="10">Lacks conserved residue(s) required for the propagation of feature annotation.</text>
</comment>
<feature type="binding site" evidence="10">
    <location>
        <position position="107"/>
    </location>
    <ligand>
        <name>4-amino-2-methyl-5-(diphosphooxymethyl)pyrimidine</name>
        <dbReference type="ChEBI" id="CHEBI:57841"/>
    </ligand>
</feature>
<keyword evidence="4 10" id="KW-0479">Metal-binding</keyword>
<dbReference type="NCBIfam" id="TIGR00693">
    <property type="entry name" value="thiE"/>
    <property type="match status" value="1"/>
</dbReference>
<comment type="catalytic activity">
    <reaction evidence="8 10 11">
        <text>2-(2-carboxy-4-methylthiazol-5-yl)ethyl phosphate + 4-amino-2-methyl-5-(diphosphooxymethyl)pyrimidine + 2 H(+) = thiamine phosphate + CO2 + diphosphate</text>
        <dbReference type="Rhea" id="RHEA:47848"/>
        <dbReference type="ChEBI" id="CHEBI:15378"/>
        <dbReference type="ChEBI" id="CHEBI:16526"/>
        <dbReference type="ChEBI" id="CHEBI:33019"/>
        <dbReference type="ChEBI" id="CHEBI:37575"/>
        <dbReference type="ChEBI" id="CHEBI:57841"/>
        <dbReference type="ChEBI" id="CHEBI:62890"/>
        <dbReference type="EC" id="2.5.1.3"/>
    </reaction>
</comment>
<sequence>MEDRFQIHLITDRKRARIGLEPAVFAALRGGVDWVQLREKGGPAAGLYETALRVIPEARRRGVGVLINDRVDVALAAGADGVHLAARSLPPVVARSLMAEGMVLGVSVHGLEEAHRAVEAGADYVTFGHVYPTASKPGLPPRGVRELARIVESVEVPVLAVGGIDASNAAEVLSTGASGIAVISAILAAGDPVEAARRLRQAVDSLPHRPRHPMPYPRRGGRDAHKAQPRERGARRRQAHRAAAAGGEEDPG</sequence>
<dbReference type="UniPathway" id="UPA00060">
    <property type="reaction ID" value="UER00141"/>
</dbReference>
<feature type="binding site" evidence="10">
    <location>
        <position position="136"/>
    </location>
    <ligand>
        <name>4-amino-2-methyl-5-(diphosphooxymethyl)pyrimidine</name>
        <dbReference type="ChEBI" id="CHEBI:57841"/>
    </ligand>
</feature>
<evidence type="ECO:0000256" key="11">
    <source>
        <dbReference type="RuleBase" id="RU003826"/>
    </source>
</evidence>
<evidence type="ECO:0000256" key="4">
    <source>
        <dbReference type="ARBA" id="ARBA00022723"/>
    </source>
</evidence>
<feature type="binding site" evidence="10">
    <location>
        <position position="163"/>
    </location>
    <ligand>
        <name>2-[(2R,5Z)-2-carboxy-4-methylthiazol-5(2H)-ylidene]ethyl phosphate</name>
        <dbReference type="ChEBI" id="CHEBI:62899"/>
    </ligand>
</feature>
<comment type="catalytic activity">
    <reaction evidence="9 10 11">
        <text>2-[(2R,5Z)-2-carboxy-4-methylthiazol-5(2H)-ylidene]ethyl phosphate + 4-amino-2-methyl-5-(diphosphooxymethyl)pyrimidine + 2 H(+) = thiamine phosphate + CO2 + diphosphate</text>
        <dbReference type="Rhea" id="RHEA:47844"/>
        <dbReference type="ChEBI" id="CHEBI:15378"/>
        <dbReference type="ChEBI" id="CHEBI:16526"/>
        <dbReference type="ChEBI" id="CHEBI:33019"/>
        <dbReference type="ChEBI" id="CHEBI:37575"/>
        <dbReference type="ChEBI" id="CHEBI:57841"/>
        <dbReference type="ChEBI" id="CHEBI:62899"/>
        <dbReference type="EC" id="2.5.1.3"/>
    </reaction>
</comment>
<dbReference type="GO" id="GO:0004789">
    <property type="term" value="F:thiamine-phosphate diphosphorylase activity"/>
    <property type="evidence" value="ECO:0007669"/>
    <property type="project" value="UniProtKB-UniRule"/>
</dbReference>
<accession>A0A510HIC5</accession>
<dbReference type="CDD" id="cd00564">
    <property type="entry name" value="TMP_TenI"/>
    <property type="match status" value="1"/>
</dbReference>